<sequence>MSLIKGLHHITAVAADPQCNLDFYAGVLGLRLVKKTVNQDDPFTYHLYYGDALGRPGTAMTFFPFPGVPAGQPGRGQPLETRFAVPAESLPEWRARLTQAGVQVRSGSIKEGTPSLHFTDPDGLPLALVGQGTTEGVPADADADIWQAPGLPAGMAIQRFAGMTLSSYRPDATAQVLTELLSYAEGAADTDGRWFRAPGEGTGDQLYLFNEAAPGQPGYGTVHHIAFRVADRSALLEMLERVQAIRLPSSGEVDRFYFKSVYFREPGGMLFEIATDDPGFAVDEPAESLGEALKLTDAHEPMRAAIEARLPVLQMFARPANL</sequence>
<keyword evidence="2" id="KW-0560">Oxidoreductase</keyword>
<keyword evidence="3" id="KW-1185">Reference proteome</keyword>
<dbReference type="SUPFAM" id="SSF54593">
    <property type="entry name" value="Glyoxalase/Bleomycin resistance protein/Dihydroxybiphenyl dioxygenase"/>
    <property type="match status" value="1"/>
</dbReference>
<dbReference type="PROSITE" id="PS51819">
    <property type="entry name" value="VOC"/>
    <property type="match status" value="2"/>
</dbReference>
<gene>
    <name evidence="2" type="ORF">V6X73_05185</name>
</gene>
<dbReference type="Gene3D" id="3.10.180.10">
    <property type="entry name" value="2,3-Dihydroxybiphenyl 1,2-Dioxygenase, domain 1"/>
    <property type="match status" value="2"/>
</dbReference>
<dbReference type="GO" id="GO:0051213">
    <property type="term" value="F:dioxygenase activity"/>
    <property type="evidence" value="ECO:0007669"/>
    <property type="project" value="UniProtKB-KW"/>
</dbReference>
<protein>
    <submittedName>
        <fullName evidence="2">Ring-cleaving dioxygenase</fullName>
    </submittedName>
</protein>
<dbReference type="InterPro" id="IPR037523">
    <property type="entry name" value="VOC_core"/>
</dbReference>
<name>A0ABV3TD02_9GAMM</name>
<dbReference type="InterPro" id="IPR029068">
    <property type="entry name" value="Glyas_Bleomycin-R_OHBP_Dase"/>
</dbReference>
<feature type="domain" description="VOC" evidence="1">
    <location>
        <begin position="6"/>
        <end position="131"/>
    </location>
</feature>
<dbReference type="InterPro" id="IPR052537">
    <property type="entry name" value="Extradiol_RC_dioxygenase"/>
</dbReference>
<organism evidence="2 3">
    <name type="scientific">Spiribacter pallidus</name>
    <dbReference type="NCBI Taxonomy" id="1987936"/>
    <lineage>
        <taxon>Bacteria</taxon>
        <taxon>Pseudomonadati</taxon>
        <taxon>Pseudomonadota</taxon>
        <taxon>Gammaproteobacteria</taxon>
        <taxon>Chromatiales</taxon>
        <taxon>Ectothiorhodospiraceae</taxon>
        <taxon>Spiribacter</taxon>
    </lineage>
</organism>
<accession>A0ABV3TD02</accession>
<dbReference type="PANTHER" id="PTHR36110">
    <property type="entry name" value="RING-CLEAVING DIOXYGENASE MHQE-RELATED"/>
    <property type="match status" value="1"/>
</dbReference>
<evidence type="ECO:0000313" key="2">
    <source>
        <dbReference type="EMBL" id="MEX0469116.1"/>
    </source>
</evidence>
<feature type="domain" description="VOC" evidence="1">
    <location>
        <begin position="159"/>
        <end position="276"/>
    </location>
</feature>
<dbReference type="RefSeq" id="WP_367958650.1">
    <property type="nucleotide sequence ID" value="NZ_JBAKFK010000002.1"/>
</dbReference>
<dbReference type="InterPro" id="IPR004360">
    <property type="entry name" value="Glyas_Fos-R_dOase_dom"/>
</dbReference>
<comment type="caution">
    <text evidence="2">The sequence shown here is derived from an EMBL/GenBank/DDBJ whole genome shotgun (WGS) entry which is preliminary data.</text>
</comment>
<dbReference type="Pfam" id="PF00903">
    <property type="entry name" value="Glyoxalase"/>
    <property type="match status" value="2"/>
</dbReference>
<dbReference type="CDD" id="cd08347">
    <property type="entry name" value="PcpA_C_like"/>
    <property type="match status" value="1"/>
</dbReference>
<proteinExistence type="predicted"/>
<evidence type="ECO:0000313" key="3">
    <source>
        <dbReference type="Proteomes" id="UP001556709"/>
    </source>
</evidence>
<keyword evidence="2" id="KW-0223">Dioxygenase</keyword>
<evidence type="ECO:0000259" key="1">
    <source>
        <dbReference type="PROSITE" id="PS51819"/>
    </source>
</evidence>
<dbReference type="EMBL" id="JBAKFM010000002">
    <property type="protein sequence ID" value="MEX0469116.1"/>
    <property type="molecule type" value="Genomic_DNA"/>
</dbReference>
<reference evidence="2 3" key="1">
    <citation type="submission" date="2024-02" db="EMBL/GenBank/DDBJ databases">
        <title>New especies of Spiribacter isolated from saline water.</title>
        <authorList>
            <person name="Leon M.J."/>
            <person name="De La Haba R."/>
            <person name="Sanchez-Porro C."/>
            <person name="Ventosa A."/>
        </authorList>
    </citation>
    <scope>NUCLEOTIDE SEQUENCE [LARGE SCALE GENOMIC DNA]</scope>
    <source>
        <strain evidence="3">ag22IC6-390</strain>
    </source>
</reference>
<dbReference type="PANTHER" id="PTHR36110:SF4">
    <property type="entry name" value="RING-CLEAVING DIOXYGENASE MHQA-RELATED"/>
    <property type="match status" value="1"/>
</dbReference>
<dbReference type="Proteomes" id="UP001556709">
    <property type="component" value="Unassembled WGS sequence"/>
</dbReference>